<keyword evidence="2" id="KW-0732">Signal</keyword>
<dbReference type="Pfam" id="PF13511">
    <property type="entry name" value="DUF4124"/>
    <property type="match status" value="1"/>
</dbReference>
<sequence>MKMRIWWLVGLCLILSVTIMNADTIYTWTDEEGVRRFSDQPPTEAADVETFAAEPAAPADPGARDSYLRMLEEAEQDRRRLEAQREQEAAEAARKAEEEARARRQARIEAERERLQRQIDELNNRMLGPYFSQGMRQAQIDAIQEKIDALETEE</sequence>
<organism evidence="4 5">
    <name type="scientific">Desulfatitalea alkaliphila</name>
    <dbReference type="NCBI Taxonomy" id="2929485"/>
    <lineage>
        <taxon>Bacteria</taxon>
        <taxon>Pseudomonadati</taxon>
        <taxon>Thermodesulfobacteriota</taxon>
        <taxon>Desulfobacteria</taxon>
        <taxon>Desulfobacterales</taxon>
        <taxon>Desulfosarcinaceae</taxon>
        <taxon>Desulfatitalea</taxon>
    </lineage>
</organism>
<evidence type="ECO:0000256" key="2">
    <source>
        <dbReference type="SAM" id="SignalP"/>
    </source>
</evidence>
<proteinExistence type="predicted"/>
<comment type="caution">
    <text evidence="4">The sequence shown here is derived from an EMBL/GenBank/DDBJ whole genome shotgun (WGS) entry which is preliminary data.</text>
</comment>
<reference evidence="4" key="1">
    <citation type="submission" date="2022-04" db="EMBL/GenBank/DDBJ databases">
        <title>Desulfatitalea alkaliphila sp. nov., a novel anaerobic sulfate-reducing bacterium isolated from terrestrial mud volcano, Taman Peninsula, Russia.</title>
        <authorList>
            <person name="Khomyakova M.A."/>
            <person name="Merkel A.Y."/>
            <person name="Slobodkin A.I."/>
        </authorList>
    </citation>
    <scope>NUCLEOTIDE SEQUENCE</scope>
    <source>
        <strain evidence="4">M08but</strain>
    </source>
</reference>
<feature type="chain" id="PRO_5041459651" evidence="2">
    <location>
        <begin position="23"/>
        <end position="154"/>
    </location>
</feature>
<feature type="domain" description="DUF4124" evidence="3">
    <location>
        <begin position="20"/>
        <end position="63"/>
    </location>
</feature>
<feature type="region of interest" description="Disordered" evidence="1">
    <location>
        <begin position="78"/>
        <end position="108"/>
    </location>
</feature>
<dbReference type="AlphaFoldDB" id="A0AA41QZX5"/>
<evidence type="ECO:0000259" key="3">
    <source>
        <dbReference type="Pfam" id="PF13511"/>
    </source>
</evidence>
<keyword evidence="5" id="KW-1185">Reference proteome</keyword>
<protein>
    <submittedName>
        <fullName evidence="4">DUF4124 domain-containing protein</fullName>
    </submittedName>
</protein>
<dbReference type="RefSeq" id="WP_246904116.1">
    <property type="nucleotide sequence ID" value="NZ_JALJRB010000005.1"/>
</dbReference>
<gene>
    <name evidence="4" type="ORF">MRX98_06595</name>
</gene>
<evidence type="ECO:0000313" key="4">
    <source>
        <dbReference type="EMBL" id="MCJ8500237.1"/>
    </source>
</evidence>
<feature type="signal peptide" evidence="2">
    <location>
        <begin position="1"/>
        <end position="22"/>
    </location>
</feature>
<evidence type="ECO:0000313" key="5">
    <source>
        <dbReference type="Proteomes" id="UP001165427"/>
    </source>
</evidence>
<dbReference type="EMBL" id="JALJRB010000005">
    <property type="protein sequence ID" value="MCJ8500237.1"/>
    <property type="molecule type" value="Genomic_DNA"/>
</dbReference>
<dbReference type="Proteomes" id="UP001165427">
    <property type="component" value="Unassembled WGS sequence"/>
</dbReference>
<evidence type="ECO:0000256" key="1">
    <source>
        <dbReference type="SAM" id="MobiDB-lite"/>
    </source>
</evidence>
<dbReference type="InterPro" id="IPR025392">
    <property type="entry name" value="DUF4124"/>
</dbReference>
<accession>A0AA41QZX5</accession>
<name>A0AA41QZX5_9BACT</name>